<dbReference type="InterPro" id="IPR012337">
    <property type="entry name" value="RNaseH-like_sf"/>
</dbReference>
<feature type="domain" description="Transposase IS4-like" evidence="1">
    <location>
        <begin position="90"/>
        <end position="301"/>
    </location>
</feature>
<evidence type="ECO:0000313" key="2">
    <source>
        <dbReference type="EMBL" id="KAB1067010.1"/>
    </source>
</evidence>
<accession>A0A6N6MBL3</accession>
<dbReference type="SUPFAM" id="SSF53098">
    <property type="entry name" value="Ribonuclease H-like"/>
    <property type="match status" value="1"/>
</dbReference>
<dbReference type="InterPro" id="IPR047658">
    <property type="entry name" value="IS4-like_transpos"/>
</dbReference>
<dbReference type="AlphaFoldDB" id="A0A6N6MBL3"/>
<comment type="caution">
    <text evidence="2">The sequence shown here is derived from an EMBL/GenBank/DDBJ whole genome shotgun (WGS) entry which is preliminary data.</text>
</comment>
<proteinExistence type="predicted"/>
<dbReference type="Proteomes" id="UP000441523">
    <property type="component" value="Unassembled WGS sequence"/>
</dbReference>
<dbReference type="InterPro" id="IPR002559">
    <property type="entry name" value="Transposase_11"/>
</dbReference>
<dbReference type="GO" id="GO:0003677">
    <property type="term" value="F:DNA binding"/>
    <property type="evidence" value="ECO:0007669"/>
    <property type="project" value="InterPro"/>
</dbReference>
<dbReference type="RefSeq" id="WP_150967299.1">
    <property type="nucleotide sequence ID" value="NZ_VZZJ01000076.1"/>
</dbReference>
<evidence type="ECO:0000259" key="1">
    <source>
        <dbReference type="Pfam" id="PF01609"/>
    </source>
</evidence>
<dbReference type="Gene3D" id="3.90.350.10">
    <property type="entry name" value="Transposase Inhibitor Protein From Tn5, Chain A, domain 1"/>
    <property type="match status" value="1"/>
</dbReference>
<feature type="non-terminal residue" evidence="2">
    <location>
        <position position="357"/>
    </location>
</feature>
<name>A0A6N6MBL3_9HYPH</name>
<dbReference type="NCBIfam" id="NF033591">
    <property type="entry name" value="transpos_IS4_2"/>
    <property type="match status" value="1"/>
</dbReference>
<dbReference type="GO" id="GO:0004803">
    <property type="term" value="F:transposase activity"/>
    <property type="evidence" value="ECO:0007669"/>
    <property type="project" value="InterPro"/>
</dbReference>
<protein>
    <submittedName>
        <fullName evidence="2">IS4 family transposase</fullName>
    </submittedName>
</protein>
<gene>
    <name evidence="2" type="ORF">F6X51_27590</name>
</gene>
<reference evidence="2 3" key="1">
    <citation type="submission" date="2019-09" db="EMBL/GenBank/DDBJ databases">
        <title>YIM 132548 draft genome.</title>
        <authorList>
            <person name="Jiang L."/>
        </authorList>
    </citation>
    <scope>NUCLEOTIDE SEQUENCE [LARGE SCALE GENOMIC DNA]</scope>
    <source>
        <strain evidence="2 3">YIM 132548</strain>
    </source>
</reference>
<keyword evidence="3" id="KW-1185">Reference proteome</keyword>
<dbReference type="EMBL" id="VZZJ01000076">
    <property type="protein sequence ID" value="KAB1067010.1"/>
    <property type="molecule type" value="Genomic_DNA"/>
</dbReference>
<sequence length="357" mass="40197">MRRESIAALRECLGQHLSLRKSRLESFCVLVVGVLLSRTVNLSHLAGTFPTRADLASNYRRLQRFFEQVVLDSDQLARIVVRIAGIGSGPWLLALDRTCWKFGRRDLNILMLAIVHNGIAIPVLWDVLDRAGNSTTAHREALLSRFCDVFGARAVAGLIADREFVGTAWMTFLAENDIPFILRIKDAFQVRLADGRCCAVTSLFRKLTVGGRCYVRDDCRLGSRDSALGPPVKLSATRLASKDLLVVATNTDPKTALAHYRRRWEIETLFAAIKTRGLNLEETHLTHPDRVAKLIAVLAIAFSFAHAMGEWRAKHRPIIIKKHRRRAQSIFRFGFDLLRQILIQGQHEAVQCWNAIA</sequence>
<organism evidence="2 3">
    <name type="scientific">Methylobacterium planeticum</name>
    <dbReference type="NCBI Taxonomy" id="2615211"/>
    <lineage>
        <taxon>Bacteria</taxon>
        <taxon>Pseudomonadati</taxon>
        <taxon>Pseudomonadota</taxon>
        <taxon>Alphaproteobacteria</taxon>
        <taxon>Hyphomicrobiales</taxon>
        <taxon>Methylobacteriaceae</taxon>
        <taxon>Methylobacterium</taxon>
    </lineage>
</organism>
<dbReference type="Pfam" id="PF01609">
    <property type="entry name" value="DDE_Tnp_1"/>
    <property type="match status" value="1"/>
</dbReference>
<evidence type="ECO:0000313" key="3">
    <source>
        <dbReference type="Proteomes" id="UP000441523"/>
    </source>
</evidence>
<dbReference type="GO" id="GO:0006313">
    <property type="term" value="P:DNA transposition"/>
    <property type="evidence" value="ECO:0007669"/>
    <property type="project" value="InterPro"/>
</dbReference>